<dbReference type="Gene3D" id="3.30.1390.10">
    <property type="match status" value="1"/>
</dbReference>
<protein>
    <recommendedName>
        <fullName evidence="3">Ribosomal L7/L12-like protein</fullName>
    </recommendedName>
</protein>
<evidence type="ECO:0000313" key="1">
    <source>
        <dbReference type="EMBL" id="RDI64247.1"/>
    </source>
</evidence>
<dbReference type="RefSeq" id="WP_062504663.1">
    <property type="nucleotide sequence ID" value="NZ_QQBC01000008.1"/>
</dbReference>
<dbReference type="AlphaFoldDB" id="A0A370I0H7"/>
<dbReference type="InterPro" id="IPR014719">
    <property type="entry name" value="Ribosomal_bL12_C/ClpS-like"/>
</dbReference>
<dbReference type="Proteomes" id="UP000254869">
    <property type="component" value="Unassembled WGS sequence"/>
</dbReference>
<name>A0A370I0H7_9NOCA</name>
<dbReference type="EMBL" id="QQBC01000008">
    <property type="protein sequence ID" value="RDI64247.1"/>
    <property type="molecule type" value="Genomic_DNA"/>
</dbReference>
<sequence length="90" mass="10607">MFENKRLERRMDRLERKLDAIMRHLNISENPATQPIPAVQDVDYGMAEVDDLLARGNKIGAIKQFRRLHPEVSLKQAKDAVEARDQRRYY</sequence>
<evidence type="ECO:0008006" key="3">
    <source>
        <dbReference type="Google" id="ProtNLM"/>
    </source>
</evidence>
<gene>
    <name evidence="1" type="ORF">DFR76_10879</name>
</gene>
<organism evidence="1 2">
    <name type="scientific">Nocardia pseudobrasiliensis</name>
    <dbReference type="NCBI Taxonomy" id="45979"/>
    <lineage>
        <taxon>Bacteria</taxon>
        <taxon>Bacillati</taxon>
        <taxon>Actinomycetota</taxon>
        <taxon>Actinomycetes</taxon>
        <taxon>Mycobacteriales</taxon>
        <taxon>Nocardiaceae</taxon>
        <taxon>Nocardia</taxon>
    </lineage>
</organism>
<evidence type="ECO:0000313" key="2">
    <source>
        <dbReference type="Proteomes" id="UP000254869"/>
    </source>
</evidence>
<reference evidence="1 2" key="1">
    <citation type="submission" date="2018-07" db="EMBL/GenBank/DDBJ databases">
        <title>Genomic Encyclopedia of Type Strains, Phase IV (KMG-IV): sequencing the most valuable type-strain genomes for metagenomic binning, comparative biology and taxonomic classification.</title>
        <authorList>
            <person name="Goeker M."/>
        </authorList>
    </citation>
    <scope>NUCLEOTIDE SEQUENCE [LARGE SCALE GENOMIC DNA]</scope>
    <source>
        <strain evidence="1 2">DSM 44290</strain>
    </source>
</reference>
<comment type="caution">
    <text evidence="1">The sequence shown here is derived from an EMBL/GenBank/DDBJ whole genome shotgun (WGS) entry which is preliminary data.</text>
</comment>
<accession>A0A370I0H7</accession>
<keyword evidence="2" id="KW-1185">Reference proteome</keyword>
<proteinExistence type="predicted"/>
<dbReference type="STRING" id="1210086.GCA_001613105_02652"/>